<dbReference type="Pfam" id="PF00107">
    <property type="entry name" value="ADH_zinc_N"/>
    <property type="match status" value="1"/>
</dbReference>
<dbReference type="Pfam" id="PF08240">
    <property type="entry name" value="ADH_N"/>
    <property type="match status" value="1"/>
</dbReference>
<keyword evidence="4" id="KW-0809">Transit peptide</keyword>
<dbReference type="InterPro" id="IPR051034">
    <property type="entry name" value="Mito_Enoyl-ACP_Reductase"/>
</dbReference>
<dbReference type="EMBL" id="CVQH01004446">
    <property type="protein sequence ID" value="CRK13175.1"/>
    <property type="molecule type" value="Genomic_DNA"/>
</dbReference>
<organism evidence="10 11">
    <name type="scientific">Verticillium longisporum</name>
    <name type="common">Verticillium dahliae var. longisporum</name>
    <dbReference type="NCBI Taxonomy" id="100787"/>
    <lineage>
        <taxon>Eukaryota</taxon>
        <taxon>Fungi</taxon>
        <taxon>Dikarya</taxon>
        <taxon>Ascomycota</taxon>
        <taxon>Pezizomycotina</taxon>
        <taxon>Sordariomycetes</taxon>
        <taxon>Hypocreomycetidae</taxon>
        <taxon>Glomerellales</taxon>
        <taxon>Plectosphaerellaceae</taxon>
        <taxon>Verticillium</taxon>
    </lineage>
</organism>
<feature type="domain" description="Alcohol dehydrogenase-like N-terminal" evidence="9">
    <location>
        <begin position="75"/>
        <end position="166"/>
    </location>
</feature>
<dbReference type="PANTHER" id="PTHR43981">
    <property type="entry name" value="ENOYL-[ACYL-CARRIER-PROTEIN] REDUCTASE, MITOCHONDRIAL"/>
    <property type="match status" value="1"/>
</dbReference>
<evidence type="ECO:0000313" key="11">
    <source>
        <dbReference type="Proteomes" id="UP000044602"/>
    </source>
</evidence>
<reference evidence="10 11" key="1">
    <citation type="submission" date="2015-05" db="EMBL/GenBank/DDBJ databases">
        <authorList>
            <person name="Wang D.B."/>
            <person name="Wang M."/>
        </authorList>
    </citation>
    <scope>NUCLEOTIDE SEQUENCE [LARGE SCALE GENOMIC DNA]</scope>
    <source>
        <strain evidence="10">VL1</strain>
    </source>
</reference>
<dbReference type="Gene3D" id="3.40.50.720">
    <property type="entry name" value="NAD(P)-binding Rossmann-like Domain"/>
    <property type="match status" value="1"/>
</dbReference>
<dbReference type="GO" id="GO:0006631">
    <property type="term" value="P:fatty acid metabolic process"/>
    <property type="evidence" value="ECO:0007669"/>
    <property type="project" value="TreeGrafter"/>
</dbReference>
<dbReference type="SUPFAM" id="SSF50129">
    <property type="entry name" value="GroES-like"/>
    <property type="match status" value="2"/>
</dbReference>
<keyword evidence="11" id="KW-1185">Reference proteome</keyword>
<evidence type="ECO:0000256" key="2">
    <source>
        <dbReference type="ARBA" id="ARBA00010371"/>
    </source>
</evidence>
<comment type="similarity">
    <text evidence="2">Belongs to the zinc-containing alcohol dehydrogenase family. Quinone oxidoreductase subfamily.</text>
</comment>
<evidence type="ECO:0000259" key="8">
    <source>
        <dbReference type="Pfam" id="PF00107"/>
    </source>
</evidence>
<dbReference type="InterPro" id="IPR013149">
    <property type="entry name" value="ADH-like_C"/>
</dbReference>
<evidence type="ECO:0000256" key="5">
    <source>
        <dbReference type="ARBA" id="ARBA00023002"/>
    </source>
</evidence>
<keyword evidence="3" id="KW-0521">NADP</keyword>
<evidence type="ECO:0000313" key="10">
    <source>
        <dbReference type="EMBL" id="CRK13175.1"/>
    </source>
</evidence>
<name>A0A0G4KUS0_VERLO</name>
<dbReference type="InterPro" id="IPR011032">
    <property type="entry name" value="GroES-like_sf"/>
</dbReference>
<feature type="compositionally biased region" description="Polar residues" evidence="7">
    <location>
        <begin position="20"/>
        <end position="32"/>
    </location>
</feature>
<dbReference type="GO" id="GO:0016491">
    <property type="term" value="F:oxidoreductase activity"/>
    <property type="evidence" value="ECO:0007669"/>
    <property type="project" value="UniProtKB-KW"/>
</dbReference>
<dbReference type="CDD" id="cd08290">
    <property type="entry name" value="ETR"/>
    <property type="match status" value="1"/>
</dbReference>
<protein>
    <submittedName>
        <fullName evidence="10">Uncharacterized protein</fullName>
    </submittedName>
</protein>
<evidence type="ECO:0000256" key="1">
    <source>
        <dbReference type="ARBA" id="ARBA00004173"/>
    </source>
</evidence>
<feature type="region of interest" description="Disordered" evidence="7">
    <location>
        <begin position="20"/>
        <end position="39"/>
    </location>
</feature>
<evidence type="ECO:0000256" key="7">
    <source>
        <dbReference type="SAM" id="MobiDB-lite"/>
    </source>
</evidence>
<evidence type="ECO:0000259" key="9">
    <source>
        <dbReference type="Pfam" id="PF08240"/>
    </source>
</evidence>
<evidence type="ECO:0000256" key="6">
    <source>
        <dbReference type="ARBA" id="ARBA00023128"/>
    </source>
</evidence>
<feature type="domain" description="Alcohol dehydrogenase-like C-terminal" evidence="8">
    <location>
        <begin position="375"/>
        <end position="505"/>
    </location>
</feature>
<proteinExistence type="inferred from homology"/>
<accession>A0A0G4KUS0</accession>
<dbReference type="InterPro" id="IPR036291">
    <property type="entry name" value="NAD(P)-bd_dom_sf"/>
</dbReference>
<sequence length="569" mass="59825">MATLRATRLRPLSSALRPAISSQTPCTANPSRTAVRHKSGPYGYTQAKALVFSKEGDPSDVLSLHTHSISPSLPAGSVLLRALAAPINPADINTIQGTYGAKPPFTTLIGTAEPSAVPGNEGVFEVAACGSPNMDLKRGDWVLPFSPSFGTWQTHTIADAAAVHKIDKTGLTPVQAATVLVNPSTAYRILRSYGPGEGARPDGLGAMKPLAPGSGAWFIQNGANSGVGRAAIQLGRLWGLRSINVGTYGAKPPFTSLIGTAEPSAIPGNEGVFEVAACGSPNMALQRGDWVLPFAPSFGTWQTHTIADAAAVHKIDKTGLTPVQAATVLVNPSTAYRILRSYGPGEGVRPDGLGAMKPLAPGSGAWFIQNGANSGVGRAAIQLGRLWGLRSINVVRDRATPAATAALRAELEALGADIVVPESEFLARGWRDRLADLTRGGRDPVGLALNCVGGKSATALARSLAEAGTLVSYGGMARQPVALPTGLLIFQDLRFVGFWLSRWNDRDVQGRRFAVEDLLGMIREGRFKDVPVDEVPWSWDTKEDTLKEAVAGTLSGYRKGKGVFVFGET</sequence>
<comment type="subcellular location">
    <subcellularLocation>
        <location evidence="1">Mitochondrion</location>
    </subcellularLocation>
</comment>
<keyword evidence="6" id="KW-0496">Mitochondrion</keyword>
<keyword evidence="5" id="KW-0560">Oxidoreductase</keyword>
<dbReference type="STRING" id="100787.A0A0G4KUS0"/>
<dbReference type="SUPFAM" id="SSF51735">
    <property type="entry name" value="NAD(P)-binding Rossmann-fold domains"/>
    <property type="match status" value="2"/>
</dbReference>
<evidence type="ECO:0000256" key="4">
    <source>
        <dbReference type="ARBA" id="ARBA00022946"/>
    </source>
</evidence>
<dbReference type="PANTHER" id="PTHR43981:SF2">
    <property type="entry name" value="ENOYL-[ACYL-CARRIER-PROTEIN] REDUCTASE, MITOCHONDRIAL"/>
    <property type="match status" value="1"/>
</dbReference>
<dbReference type="Proteomes" id="UP000044602">
    <property type="component" value="Unassembled WGS sequence"/>
</dbReference>
<gene>
    <name evidence="10" type="ORF">BN1708_002532</name>
</gene>
<evidence type="ECO:0000256" key="3">
    <source>
        <dbReference type="ARBA" id="ARBA00022857"/>
    </source>
</evidence>
<dbReference type="AlphaFoldDB" id="A0A0G4KUS0"/>
<dbReference type="InterPro" id="IPR013154">
    <property type="entry name" value="ADH-like_N"/>
</dbReference>
<dbReference type="GO" id="GO:0005739">
    <property type="term" value="C:mitochondrion"/>
    <property type="evidence" value="ECO:0007669"/>
    <property type="project" value="UniProtKB-SubCell"/>
</dbReference>
<dbReference type="Gene3D" id="3.90.180.10">
    <property type="entry name" value="Medium-chain alcohol dehydrogenases, catalytic domain"/>
    <property type="match status" value="2"/>
</dbReference>